<keyword evidence="8 9" id="KW-0472">Membrane</keyword>
<dbReference type="AlphaFoldDB" id="A0A086K7M0"/>
<reference evidence="11 12" key="1">
    <citation type="submission" date="2014-03" db="EMBL/GenBank/DDBJ databases">
        <authorList>
            <person name="Sibley D."/>
            <person name="Venepally P."/>
            <person name="Karamycheva S."/>
            <person name="Hadjithomas M."/>
            <person name="Khan A."/>
            <person name="Brunk B."/>
            <person name="Roos D."/>
            <person name="Caler E."/>
            <person name="Lorenzi H."/>
        </authorList>
    </citation>
    <scope>NUCLEOTIDE SEQUENCE [LARGE SCALE GENOMIC DNA]</scope>
    <source>
        <strain evidence="12">p89</strain>
    </source>
</reference>
<dbReference type="Pfam" id="PF01040">
    <property type="entry name" value="UbiA"/>
    <property type="match status" value="1"/>
</dbReference>
<dbReference type="EC" id="2.5.1.39" evidence="9"/>
<dbReference type="InterPro" id="IPR030470">
    <property type="entry name" value="UbiA_prenylTrfase_CS"/>
</dbReference>
<dbReference type="EMBL" id="AEYI02001199">
    <property type="protein sequence ID" value="KFG40388.1"/>
    <property type="molecule type" value="Genomic_DNA"/>
</dbReference>
<evidence type="ECO:0000256" key="2">
    <source>
        <dbReference type="ARBA" id="ARBA00004141"/>
    </source>
</evidence>
<dbReference type="GO" id="GO:0005886">
    <property type="term" value="C:plasma membrane"/>
    <property type="evidence" value="ECO:0007669"/>
    <property type="project" value="TreeGrafter"/>
</dbReference>
<comment type="pathway">
    <text evidence="3">Secondary metabolite biosynthesis.</text>
</comment>
<name>A0A086K7M0_TOXGO</name>
<comment type="subcellular location">
    <subcellularLocation>
        <location evidence="2">Membrane</location>
        <topology evidence="2">Multi-pass membrane protein</topology>
    </subcellularLocation>
    <subcellularLocation>
        <location evidence="9">Mitochondrion inner membrane</location>
        <topology evidence="9">Multi-pass membrane protein</topology>
        <orientation evidence="9">Matrix side</orientation>
    </subcellularLocation>
</comment>
<dbReference type="GO" id="GO:0008299">
    <property type="term" value="P:isoprenoid biosynthetic process"/>
    <property type="evidence" value="ECO:0007669"/>
    <property type="project" value="UniProtKB-UniRule"/>
</dbReference>
<evidence type="ECO:0000256" key="10">
    <source>
        <dbReference type="SAM" id="MobiDB-lite"/>
    </source>
</evidence>
<evidence type="ECO:0000256" key="5">
    <source>
        <dbReference type="ARBA" id="ARBA00022679"/>
    </source>
</evidence>
<dbReference type="InterPro" id="IPR006370">
    <property type="entry name" value="HB_polyprenyltransferase-like"/>
</dbReference>
<comment type="caution">
    <text evidence="11">The sequence shown here is derived from an EMBL/GenBank/DDBJ whole genome shotgun (WGS) entry which is preliminary data.</text>
</comment>
<comment type="pathway">
    <text evidence="9">Cofactor biosynthesis; ubiquinone biosynthesis.</text>
</comment>
<sequence>MTRPISGSVLTFPRMRAEFSEPPLFLRAAAGPAKTQTLSHAFPGGRRRFSFWNISASASRHESTRGNASVHGLAHSYSLSFRTEKVAPVRNPCASSDTEGLRFSSAAFKPLLSLPVSSCLEPSASHQEAILSAAVRRMHLPLAVHASPATRLSLRVSRQPLNVSPLSHAFNSTPSRLLSVASSSSPSSSSPSPSSSPSSPSSSSASSSPSPAFSPPPSSSPPSSASPSSSTPGEAPELRYPWVARVVPPSLLPRIASFLDLSRFHAPIGSWLLFWPCAHSAALAAPASELSPTYEQAASAYIRAREDGSTLQQLLHTEAPSQAAPTTGSLARGVTAAAESAESAGAAAAVDVELSAPVEGTAGTPGELHADPTGEDLTEIANQIATLVPVDALWCDAAKWIGLCGVGAVLMRSAGCIINDFFDRKLDARVERTQSRPLASGRLSPQAALASLSVHLGLSLALLLLFNPPTVATALASVGLVAVYPLMKRVTYWPQFVLGLTFNWGALVGWTAVTGRRLFADSSLLSASEGLSAAGVSGQLGAALPSTVFGLPSTLFSLELTPILLYVSGIFWTLTYDTIYAHQDKVDDRKVGIKSTALLFGTRTPLWTAAFSSVYAAALLGVGLCSQSLWPYYLGVGLCYGQLLAQTRINMDDPKACNAAFRSNQWVGATLFLGILASKLLEVYRHRKSEKKDTEPKSESPSASAA</sequence>
<dbReference type="FunFam" id="1.10.357.140:FF:000008">
    <property type="entry name" value="4-hydroxybenzoate octaprenyltransferase"/>
    <property type="match status" value="1"/>
</dbReference>
<dbReference type="Gene3D" id="1.20.120.1780">
    <property type="entry name" value="UbiA prenyltransferase"/>
    <property type="match status" value="1"/>
</dbReference>
<gene>
    <name evidence="11" type="ORF">TGP89_259130</name>
</gene>
<accession>A0A086K7M0</accession>
<feature type="transmembrane region" description="Helical" evidence="9">
    <location>
        <begin position="496"/>
        <end position="513"/>
    </location>
</feature>
<protein>
    <recommendedName>
        <fullName evidence="9">4-hydroxybenzoate polyprenyltransferase, mitochondrial</fullName>
        <shortName evidence="9">4-HB polyprenyltransferase</shortName>
        <ecNumber evidence="9">2.5.1.39</ecNumber>
    </recommendedName>
    <alternativeName>
        <fullName evidence="9">Para-hydroxybenzoate--polyprenyltransferase</fullName>
        <shortName evidence="9">PHB:PPT</shortName>
        <shortName evidence="9">PHB:polyprenyltransferase</shortName>
    </alternativeName>
</protein>
<evidence type="ECO:0000256" key="7">
    <source>
        <dbReference type="ARBA" id="ARBA00022989"/>
    </source>
</evidence>
<dbReference type="PROSITE" id="PS00943">
    <property type="entry name" value="UBIA"/>
    <property type="match status" value="1"/>
</dbReference>
<keyword evidence="9" id="KW-0414">Isoprene biosynthesis</keyword>
<dbReference type="GO" id="GO:0006744">
    <property type="term" value="P:ubiquinone biosynthetic process"/>
    <property type="evidence" value="ECO:0007669"/>
    <property type="project" value="UniProtKB-UniRule"/>
</dbReference>
<dbReference type="Proteomes" id="UP000028828">
    <property type="component" value="Unassembled WGS sequence"/>
</dbReference>
<dbReference type="GO" id="GO:0005743">
    <property type="term" value="C:mitochondrial inner membrane"/>
    <property type="evidence" value="ECO:0007669"/>
    <property type="project" value="UniProtKB-SubCell"/>
</dbReference>
<dbReference type="InterPro" id="IPR044878">
    <property type="entry name" value="UbiA_sf"/>
</dbReference>
<dbReference type="OrthoDB" id="18170at2759"/>
<comment type="cofactor">
    <cofactor evidence="1 9">
        <name>Mg(2+)</name>
        <dbReference type="ChEBI" id="CHEBI:18420"/>
    </cofactor>
</comment>
<feature type="transmembrane region" description="Helical" evidence="9">
    <location>
        <begin position="471"/>
        <end position="487"/>
    </location>
</feature>
<feature type="compositionally biased region" description="Low complexity" evidence="10">
    <location>
        <begin position="221"/>
        <end position="230"/>
    </location>
</feature>
<dbReference type="InterPro" id="IPR000537">
    <property type="entry name" value="UbiA_prenyltransferase"/>
</dbReference>
<dbReference type="CDD" id="cd13959">
    <property type="entry name" value="PT_UbiA_COQ2"/>
    <property type="match status" value="1"/>
</dbReference>
<keyword evidence="7 9" id="KW-1133">Transmembrane helix</keyword>
<feature type="transmembrane region" description="Helical" evidence="9">
    <location>
        <begin position="563"/>
        <end position="583"/>
    </location>
</feature>
<evidence type="ECO:0000256" key="6">
    <source>
        <dbReference type="ARBA" id="ARBA00022692"/>
    </source>
</evidence>
<dbReference type="PANTHER" id="PTHR11048">
    <property type="entry name" value="PRENYLTRANSFERASES"/>
    <property type="match status" value="1"/>
</dbReference>
<keyword evidence="9" id="KW-0831">Ubiquinone biosynthesis</keyword>
<dbReference type="PANTHER" id="PTHR11048:SF28">
    <property type="entry name" value="4-HYDROXYBENZOATE POLYPRENYLTRANSFERASE, MITOCHONDRIAL"/>
    <property type="match status" value="1"/>
</dbReference>
<feature type="transmembrane region" description="Helical" evidence="9">
    <location>
        <begin position="604"/>
        <end position="624"/>
    </location>
</feature>
<dbReference type="VEuPathDB" id="ToxoDB:TGP89_259130"/>
<keyword evidence="9" id="KW-0999">Mitochondrion inner membrane</keyword>
<comment type="catalytic activity">
    <reaction evidence="9">
        <text>an all-trans-polyprenyl diphosphate + 4-hydroxybenzoate = a 4-hydroxy-3-(all-trans-polyprenyl)benzoate + diphosphate</text>
        <dbReference type="Rhea" id="RHEA:44504"/>
        <dbReference type="Rhea" id="RHEA-COMP:9514"/>
        <dbReference type="Rhea" id="RHEA-COMP:9564"/>
        <dbReference type="ChEBI" id="CHEBI:17879"/>
        <dbReference type="ChEBI" id="CHEBI:33019"/>
        <dbReference type="ChEBI" id="CHEBI:58914"/>
        <dbReference type="ChEBI" id="CHEBI:78396"/>
        <dbReference type="EC" id="2.5.1.39"/>
    </reaction>
</comment>
<keyword evidence="5 9" id="KW-0808">Transferase</keyword>
<evidence type="ECO:0000256" key="9">
    <source>
        <dbReference type="HAMAP-Rule" id="MF_03189"/>
    </source>
</evidence>
<proteinExistence type="inferred from homology"/>
<dbReference type="InterPro" id="IPR039653">
    <property type="entry name" value="Prenyltransferase"/>
</dbReference>
<comment type="function">
    <text evidence="9">Catalyzes the prenylation of para-hydroxybenzoate (PHB) with an all-trans polyprenyl group. Mediates the second step in the final reaction sequence of coenzyme Q (CoQ) biosynthesis, which is the condensation of the polyisoprenoid side chain with PHB, generating the first membrane-bound Q intermediate.</text>
</comment>
<evidence type="ECO:0000313" key="11">
    <source>
        <dbReference type="EMBL" id="KFG40388.1"/>
    </source>
</evidence>
<evidence type="ECO:0000256" key="3">
    <source>
        <dbReference type="ARBA" id="ARBA00005179"/>
    </source>
</evidence>
<keyword evidence="6 9" id="KW-0812">Transmembrane</keyword>
<dbReference type="Gene3D" id="1.10.357.140">
    <property type="entry name" value="UbiA prenyltransferase"/>
    <property type="match status" value="1"/>
</dbReference>
<organism evidence="11 12">
    <name type="scientific">Toxoplasma gondii p89</name>
    <dbReference type="NCBI Taxonomy" id="943119"/>
    <lineage>
        <taxon>Eukaryota</taxon>
        <taxon>Sar</taxon>
        <taxon>Alveolata</taxon>
        <taxon>Apicomplexa</taxon>
        <taxon>Conoidasida</taxon>
        <taxon>Coccidia</taxon>
        <taxon>Eucoccidiorida</taxon>
        <taxon>Eimeriorina</taxon>
        <taxon>Sarcocystidae</taxon>
        <taxon>Toxoplasma</taxon>
    </lineage>
</organism>
<comment type="similarity">
    <text evidence="4 9">Belongs to the UbiA prenyltransferase family.</text>
</comment>
<feature type="compositionally biased region" description="Low complexity" evidence="10">
    <location>
        <begin position="181"/>
        <end position="211"/>
    </location>
</feature>
<feature type="region of interest" description="Disordered" evidence="10">
    <location>
        <begin position="180"/>
        <end position="235"/>
    </location>
</feature>
<dbReference type="HAMAP" id="MF_01635">
    <property type="entry name" value="UbiA"/>
    <property type="match status" value="1"/>
</dbReference>
<dbReference type="UniPathway" id="UPA00232"/>
<dbReference type="GO" id="GO:0008412">
    <property type="term" value="F:4-hydroxybenzoate polyprenyltransferase activity"/>
    <property type="evidence" value="ECO:0007669"/>
    <property type="project" value="UniProtKB-EC"/>
</dbReference>
<keyword evidence="9" id="KW-0496">Mitochondrion</keyword>
<evidence type="ECO:0000256" key="8">
    <source>
        <dbReference type="ARBA" id="ARBA00023136"/>
    </source>
</evidence>
<evidence type="ECO:0000313" key="12">
    <source>
        <dbReference type="Proteomes" id="UP000028828"/>
    </source>
</evidence>
<dbReference type="FunFam" id="1.20.120.1780:FF:000001">
    <property type="entry name" value="4-hydroxybenzoate octaprenyltransferase"/>
    <property type="match status" value="1"/>
</dbReference>
<evidence type="ECO:0000256" key="4">
    <source>
        <dbReference type="ARBA" id="ARBA00005985"/>
    </source>
</evidence>
<evidence type="ECO:0000256" key="1">
    <source>
        <dbReference type="ARBA" id="ARBA00001946"/>
    </source>
</evidence>